<evidence type="ECO:0000259" key="7">
    <source>
        <dbReference type="Pfam" id="PF16874"/>
    </source>
</evidence>
<dbReference type="Proteomes" id="UP001597458">
    <property type="component" value="Unassembled WGS sequence"/>
</dbReference>
<evidence type="ECO:0000313" key="10">
    <source>
        <dbReference type="Proteomes" id="UP001597458"/>
    </source>
</evidence>
<sequence>MILFDKERCIFHLQGKGFSYVFQVIRDGYLAHLYWGKKVKEYRESSPLLFVNRGGFAPNPDPSDRTFSLDNIPLEYPAYGNGDFRHPAYQIQLENGSTVTDLRYHSYRIHKGKPKLKYLPATYIEHEHEAETLEIVLVDKVIGLWVTLSYTVFERYNAMTRSVQFHNKGKENLRILRALSSSVDFRDDQFDLLTLYGSHTNERNISRHPLAMEMQVIESRRGASSLQHDPFFALLRKGTNETSGVSYGFSFVYSGNFQAEVEVDQYQTTRASIGINSFDFSWILTPKDIFQTPEVVMVYSDQGIDGMSQTYHHLYRERLCRGLYRDRIRPILFNNWEATYFKFNEKKIEELADEASSLGIELFVLDDGWFGKRDNAKSSLGDWVVDKRKLPHGLNRLAKRIEGKGMAFGLWFEPEMVSPDSQLYRKHPDWCLHVLSRPRTVARNQLVLDLSRQDVCEYLIDAISKVLSSAPIRYVKWDMNRHMTEIGSALLPPERQRETAHRYMLGLYYVLEILTSKYPKILFESCSSGGGRYDPGMLYYMPQVWASDNTDAISRLKIQFGTSIIYPPITMGAHVSSVPNHQVGRITTLETRGYVAMAGNFGYELDLTKLSKEEKEMVKKQVAFYKEIRPLIQFGTFHRILSPFEGNETAWIFVSPDQDEFICFYYQILAVPAPPIRILKLAGLNPDFCYKDMNTGKVFGGDELMNVGMTLPIEKGDFLSHVWRFKKYN</sequence>
<dbReference type="Gene3D" id="2.70.98.60">
    <property type="entry name" value="alpha-galactosidase from lactobacil brevis"/>
    <property type="match status" value="1"/>
</dbReference>
<keyword evidence="4 6" id="KW-0378">Hydrolase</keyword>
<evidence type="ECO:0000256" key="2">
    <source>
        <dbReference type="ARBA" id="ARBA00006202"/>
    </source>
</evidence>
<comment type="catalytic activity">
    <reaction evidence="1 6">
        <text>Hydrolysis of terminal, non-reducing alpha-D-galactose residues in alpha-D-galactosides, including galactose oligosaccharides, galactomannans and galactolipids.</text>
        <dbReference type="EC" id="3.2.1.22"/>
    </reaction>
</comment>
<dbReference type="SUPFAM" id="SSF51445">
    <property type="entry name" value="(Trans)glycosidases"/>
    <property type="match status" value="1"/>
</dbReference>
<name>A0ABW5PND4_9BACI</name>
<dbReference type="PROSITE" id="PS00512">
    <property type="entry name" value="ALPHA_GALACTOSIDASE"/>
    <property type="match status" value="1"/>
</dbReference>
<dbReference type="InterPro" id="IPR000111">
    <property type="entry name" value="Glyco_hydro_27/36_CS"/>
</dbReference>
<dbReference type="Gene3D" id="3.20.20.70">
    <property type="entry name" value="Aldolase class I"/>
    <property type="match status" value="1"/>
</dbReference>
<dbReference type="Pfam" id="PF02065">
    <property type="entry name" value="Melibiase"/>
    <property type="match status" value="1"/>
</dbReference>
<dbReference type="PRINTS" id="PR00743">
    <property type="entry name" value="GLHYDRLASE36"/>
</dbReference>
<dbReference type="Pfam" id="PF16874">
    <property type="entry name" value="Glyco_hydro_36C"/>
    <property type="match status" value="1"/>
</dbReference>
<evidence type="ECO:0000256" key="1">
    <source>
        <dbReference type="ARBA" id="ARBA00001255"/>
    </source>
</evidence>
<keyword evidence="5 6" id="KW-0326">Glycosidase</keyword>
<dbReference type="InterPro" id="IPR013780">
    <property type="entry name" value="Glyco_hydro_b"/>
</dbReference>
<dbReference type="PIRSF" id="PIRSF005536">
    <property type="entry name" value="Agal"/>
    <property type="match status" value="1"/>
</dbReference>
<gene>
    <name evidence="9" type="ORF">ACFSTF_03445</name>
</gene>
<accession>A0ABW5PND4</accession>
<comment type="similarity">
    <text evidence="2">Belongs to the glycosyl hydrolase 36 family.</text>
</comment>
<evidence type="ECO:0000259" key="8">
    <source>
        <dbReference type="Pfam" id="PF16875"/>
    </source>
</evidence>
<dbReference type="InterPro" id="IPR031705">
    <property type="entry name" value="Glyco_hydro_36_C"/>
</dbReference>
<keyword evidence="10" id="KW-1185">Reference proteome</keyword>
<evidence type="ECO:0000256" key="5">
    <source>
        <dbReference type="ARBA" id="ARBA00023295"/>
    </source>
</evidence>
<dbReference type="PANTHER" id="PTHR43053">
    <property type="entry name" value="GLYCOSIDASE FAMILY 31"/>
    <property type="match status" value="1"/>
</dbReference>
<dbReference type="CDD" id="cd14791">
    <property type="entry name" value="GH36"/>
    <property type="match status" value="1"/>
</dbReference>
<dbReference type="InterPro" id="IPR031704">
    <property type="entry name" value="Glyco_hydro_36_N"/>
</dbReference>
<dbReference type="InterPro" id="IPR038417">
    <property type="entry name" value="Alpga-gal_N_sf"/>
</dbReference>
<feature type="domain" description="Glycosyl hydrolase family 36 N-terminal" evidence="8">
    <location>
        <begin position="28"/>
        <end position="284"/>
    </location>
</feature>
<dbReference type="InterPro" id="IPR013785">
    <property type="entry name" value="Aldolase_TIM"/>
</dbReference>
<dbReference type="InterPro" id="IPR017853">
    <property type="entry name" value="GH"/>
</dbReference>
<evidence type="ECO:0000256" key="6">
    <source>
        <dbReference type="PIRNR" id="PIRNR005536"/>
    </source>
</evidence>
<dbReference type="EC" id="3.2.1.22" evidence="3 6"/>
<feature type="domain" description="Glycosyl hydrolase family 36 C-terminal" evidence="7">
    <location>
        <begin position="648"/>
        <end position="725"/>
    </location>
</feature>
<proteinExistence type="inferred from homology"/>
<dbReference type="InterPro" id="IPR050985">
    <property type="entry name" value="Alpha-glycosidase_related"/>
</dbReference>
<evidence type="ECO:0000256" key="3">
    <source>
        <dbReference type="ARBA" id="ARBA00012755"/>
    </source>
</evidence>
<evidence type="ECO:0000313" key="9">
    <source>
        <dbReference type="EMBL" id="MFD2616370.1"/>
    </source>
</evidence>
<comment type="caution">
    <text evidence="9">The sequence shown here is derived from an EMBL/GenBank/DDBJ whole genome shotgun (WGS) entry which is preliminary data.</text>
</comment>
<dbReference type="PANTHER" id="PTHR43053:SF3">
    <property type="entry name" value="ALPHA-GALACTOSIDASE C-RELATED"/>
    <property type="match status" value="1"/>
</dbReference>
<evidence type="ECO:0000256" key="4">
    <source>
        <dbReference type="ARBA" id="ARBA00022801"/>
    </source>
</evidence>
<dbReference type="EMBL" id="JBHUMR010000007">
    <property type="protein sequence ID" value="MFD2616370.1"/>
    <property type="molecule type" value="Genomic_DNA"/>
</dbReference>
<dbReference type="RefSeq" id="WP_141189799.1">
    <property type="nucleotide sequence ID" value="NZ_JBHUMR010000007.1"/>
</dbReference>
<reference evidence="10" key="1">
    <citation type="journal article" date="2019" name="Int. J. Syst. Evol. Microbiol.">
        <title>The Global Catalogue of Microorganisms (GCM) 10K type strain sequencing project: providing services to taxonomists for standard genome sequencing and annotation.</title>
        <authorList>
            <consortium name="The Broad Institute Genomics Platform"/>
            <consortium name="The Broad Institute Genome Sequencing Center for Infectious Disease"/>
            <person name="Wu L."/>
            <person name="Ma J."/>
        </authorList>
    </citation>
    <scope>NUCLEOTIDE SEQUENCE [LARGE SCALE GENOMIC DNA]</scope>
    <source>
        <strain evidence="10">TISTR 2241</strain>
    </source>
</reference>
<dbReference type="InterPro" id="IPR002252">
    <property type="entry name" value="Glyco_hydro_36"/>
</dbReference>
<organism evidence="9 10">
    <name type="scientific">Terrilactibacillus laevilacticus</name>
    <dbReference type="NCBI Taxonomy" id="1380157"/>
    <lineage>
        <taxon>Bacteria</taxon>
        <taxon>Bacillati</taxon>
        <taxon>Bacillota</taxon>
        <taxon>Bacilli</taxon>
        <taxon>Bacillales</taxon>
        <taxon>Bacillaceae</taxon>
        <taxon>Terrilactibacillus</taxon>
    </lineage>
</organism>
<dbReference type="Gene3D" id="2.60.40.1180">
    <property type="entry name" value="Golgi alpha-mannosidase II"/>
    <property type="match status" value="1"/>
</dbReference>
<dbReference type="Pfam" id="PF16875">
    <property type="entry name" value="Glyco_hydro_36N"/>
    <property type="match status" value="1"/>
</dbReference>
<protein>
    <recommendedName>
        <fullName evidence="3 6">Alpha-galactosidase</fullName>
        <ecNumber evidence="3 6">3.2.1.22</ecNumber>
    </recommendedName>
</protein>